<gene>
    <name evidence="12" type="primary">6038442</name>
    <name evidence="11" type="ORF">CpipJ_CPIJ006681</name>
</gene>
<dbReference type="Gene3D" id="3.30.160.60">
    <property type="entry name" value="Classic Zinc Finger"/>
    <property type="match status" value="2"/>
</dbReference>
<accession>B0WHQ5</accession>
<evidence type="ECO:0000313" key="13">
    <source>
        <dbReference type="Proteomes" id="UP000002320"/>
    </source>
</evidence>
<feature type="binding site" evidence="8">
    <location>
        <position position="68"/>
    </location>
    <ligand>
        <name>Zn(2+)</name>
        <dbReference type="ChEBI" id="CHEBI:29105"/>
    </ligand>
</feature>
<keyword evidence="3" id="KW-0677">Repeat</keyword>
<organism>
    <name type="scientific">Culex quinquefasciatus</name>
    <name type="common">Southern house mosquito</name>
    <name type="synonym">Culex pungens</name>
    <dbReference type="NCBI Taxonomy" id="7176"/>
    <lineage>
        <taxon>Eukaryota</taxon>
        <taxon>Metazoa</taxon>
        <taxon>Ecdysozoa</taxon>
        <taxon>Arthropoda</taxon>
        <taxon>Hexapoda</taxon>
        <taxon>Insecta</taxon>
        <taxon>Pterygota</taxon>
        <taxon>Neoptera</taxon>
        <taxon>Endopterygota</taxon>
        <taxon>Diptera</taxon>
        <taxon>Nematocera</taxon>
        <taxon>Culicoidea</taxon>
        <taxon>Culicidae</taxon>
        <taxon>Culicinae</taxon>
        <taxon>Culicini</taxon>
        <taxon>Culex</taxon>
        <taxon>Culex</taxon>
    </lineage>
</organism>
<reference evidence="12" key="2">
    <citation type="submission" date="2021-02" db="UniProtKB">
        <authorList>
            <consortium name="EnsemblMetazoa"/>
        </authorList>
    </citation>
    <scope>IDENTIFICATION</scope>
    <source>
        <strain evidence="12">JHB</strain>
    </source>
</reference>
<evidence type="ECO:0000256" key="3">
    <source>
        <dbReference type="ARBA" id="ARBA00022737"/>
    </source>
</evidence>
<feature type="domain" description="ZAD" evidence="10">
    <location>
        <begin position="15"/>
        <end position="92"/>
    </location>
</feature>
<feature type="binding site" evidence="8">
    <location>
        <position position="65"/>
    </location>
    <ligand>
        <name>Zn(2+)</name>
        <dbReference type="ChEBI" id="CHEBI:29105"/>
    </ligand>
</feature>
<dbReference type="SMART" id="SM00355">
    <property type="entry name" value="ZnF_C2H2"/>
    <property type="match status" value="7"/>
</dbReference>
<dbReference type="EMBL" id="DS231939">
    <property type="protein sequence ID" value="EDS27922.1"/>
    <property type="molecule type" value="Genomic_DNA"/>
</dbReference>
<keyword evidence="13" id="KW-1185">Reference proteome</keyword>
<dbReference type="SUPFAM" id="SSF57667">
    <property type="entry name" value="beta-beta-alpha zinc fingers"/>
    <property type="match status" value="2"/>
</dbReference>
<dbReference type="AlphaFoldDB" id="B0WHQ5"/>
<reference evidence="11" key="1">
    <citation type="submission" date="2007-03" db="EMBL/GenBank/DDBJ databases">
        <title>Annotation of Culex pipiens quinquefasciatus.</title>
        <authorList>
            <consortium name="The Broad Institute Genome Sequencing Platform"/>
            <person name="Atkinson P.W."/>
            <person name="Hemingway J."/>
            <person name="Christensen B.M."/>
            <person name="Higgs S."/>
            <person name="Kodira C."/>
            <person name="Hannick L."/>
            <person name="Megy K."/>
            <person name="O'Leary S."/>
            <person name="Pearson M."/>
            <person name="Haas B.J."/>
            <person name="Mauceli E."/>
            <person name="Wortman J.R."/>
            <person name="Lee N.H."/>
            <person name="Guigo R."/>
            <person name="Stanke M."/>
            <person name="Alvarado L."/>
            <person name="Amedeo P."/>
            <person name="Antoine C.H."/>
            <person name="Arensburger P."/>
            <person name="Bidwell S.L."/>
            <person name="Crawford M."/>
            <person name="Camaro F."/>
            <person name="Devon K."/>
            <person name="Engels R."/>
            <person name="Hammond M."/>
            <person name="Howarth C."/>
            <person name="Koehrsen M."/>
            <person name="Lawson D."/>
            <person name="Montgomery P."/>
            <person name="Nene V."/>
            <person name="Nusbaum C."/>
            <person name="Puiu D."/>
            <person name="Romero-Severson J."/>
            <person name="Severson D.W."/>
            <person name="Shumway M."/>
            <person name="Sisk P."/>
            <person name="Stolte C."/>
            <person name="Zeng Q."/>
            <person name="Eisenstadt E."/>
            <person name="Fraser-Liggett C."/>
            <person name="Strausberg R."/>
            <person name="Galagan J."/>
            <person name="Birren B."/>
            <person name="Collins F.H."/>
        </authorList>
    </citation>
    <scope>NUCLEOTIDE SEQUENCE [LARGE SCALE GENOMIC DNA]</scope>
    <source>
        <strain evidence="11">JHB</strain>
    </source>
</reference>
<dbReference type="PANTHER" id="PTHR24406">
    <property type="entry name" value="TRANSCRIPTIONAL REPRESSOR CTCFL-RELATED"/>
    <property type="match status" value="1"/>
</dbReference>
<keyword evidence="2 8" id="KW-0479">Metal-binding</keyword>
<dbReference type="EnsemblMetazoa" id="CPIJ006681-RA">
    <property type="protein sequence ID" value="CPIJ006681-PA"/>
    <property type="gene ID" value="CPIJ006681"/>
</dbReference>
<evidence type="ECO:0000256" key="6">
    <source>
        <dbReference type="ARBA" id="ARBA00023242"/>
    </source>
</evidence>
<dbReference type="InterPro" id="IPR012934">
    <property type="entry name" value="Znf_AD"/>
</dbReference>
<keyword evidence="5 8" id="KW-0862">Zinc</keyword>
<name>B0WHQ5_CULQU</name>
<dbReference type="Pfam" id="PF13912">
    <property type="entry name" value="zf-C2H2_6"/>
    <property type="match status" value="2"/>
</dbReference>
<dbReference type="PROSITE" id="PS50157">
    <property type="entry name" value="ZINC_FINGER_C2H2_2"/>
    <property type="match status" value="3"/>
</dbReference>
<dbReference type="Pfam" id="PF07776">
    <property type="entry name" value="zf-AD"/>
    <property type="match status" value="1"/>
</dbReference>
<feature type="binding site" evidence="8">
    <location>
        <position position="20"/>
    </location>
    <ligand>
        <name>Zn(2+)</name>
        <dbReference type="ChEBI" id="CHEBI:29105"/>
    </ligand>
</feature>
<protein>
    <submittedName>
        <fullName evidence="11 12">Oocyte zinc finger protein XLCOF6</fullName>
    </submittedName>
</protein>
<dbReference type="eggNOG" id="KOG1721">
    <property type="taxonomic scope" value="Eukaryota"/>
</dbReference>
<comment type="subcellular location">
    <subcellularLocation>
        <location evidence="1">Nucleus</location>
    </subcellularLocation>
</comment>
<keyword evidence="6" id="KW-0539">Nucleus</keyword>
<dbReference type="SUPFAM" id="SSF57716">
    <property type="entry name" value="Glucocorticoid receptor-like (DNA-binding domain)"/>
    <property type="match status" value="1"/>
</dbReference>
<evidence type="ECO:0000256" key="1">
    <source>
        <dbReference type="ARBA" id="ARBA00004123"/>
    </source>
</evidence>
<dbReference type="VEuPathDB" id="VectorBase:CQUJHB008057"/>
<keyword evidence="4 7" id="KW-0863">Zinc-finger</keyword>
<dbReference type="KEGG" id="cqu:CpipJ_CPIJ006681"/>
<dbReference type="PROSITE" id="PS51915">
    <property type="entry name" value="ZAD"/>
    <property type="match status" value="1"/>
</dbReference>
<evidence type="ECO:0000256" key="8">
    <source>
        <dbReference type="PROSITE-ProRule" id="PRU01263"/>
    </source>
</evidence>
<proteinExistence type="predicted"/>
<dbReference type="SMART" id="SM00868">
    <property type="entry name" value="zf-AD"/>
    <property type="match status" value="1"/>
</dbReference>
<evidence type="ECO:0000259" key="10">
    <source>
        <dbReference type="PROSITE" id="PS51915"/>
    </source>
</evidence>
<evidence type="ECO:0000256" key="5">
    <source>
        <dbReference type="ARBA" id="ARBA00022833"/>
    </source>
</evidence>
<dbReference type="InterPro" id="IPR036236">
    <property type="entry name" value="Znf_C2H2_sf"/>
</dbReference>
<evidence type="ECO:0000256" key="2">
    <source>
        <dbReference type="ARBA" id="ARBA00022723"/>
    </source>
</evidence>
<feature type="domain" description="C2H2-type" evidence="9">
    <location>
        <begin position="449"/>
        <end position="476"/>
    </location>
</feature>
<dbReference type="InterPro" id="IPR013087">
    <property type="entry name" value="Znf_C2H2_type"/>
</dbReference>
<dbReference type="InParanoid" id="B0WHQ5"/>
<dbReference type="Gene3D" id="3.40.1800.20">
    <property type="match status" value="1"/>
</dbReference>
<evidence type="ECO:0000313" key="12">
    <source>
        <dbReference type="EnsemblMetazoa" id="CPIJ006681-PA"/>
    </source>
</evidence>
<dbReference type="HOGENOM" id="CLU_618509_0_0_1"/>
<dbReference type="Pfam" id="PF00096">
    <property type="entry name" value="zf-C2H2"/>
    <property type="match status" value="1"/>
</dbReference>
<evidence type="ECO:0000313" key="11">
    <source>
        <dbReference type="EMBL" id="EDS27922.1"/>
    </source>
</evidence>
<dbReference type="InterPro" id="IPR050888">
    <property type="entry name" value="ZnF_C2H2-type_TF"/>
</dbReference>
<evidence type="ECO:0000259" key="9">
    <source>
        <dbReference type="PROSITE" id="PS50157"/>
    </source>
</evidence>
<dbReference type="PROSITE" id="PS00028">
    <property type="entry name" value="ZINC_FINGER_C2H2_1"/>
    <property type="match status" value="4"/>
</dbReference>
<dbReference type="VEuPathDB" id="VectorBase:CPIJ006681"/>
<dbReference type="GO" id="GO:0005634">
    <property type="term" value="C:nucleus"/>
    <property type="evidence" value="ECO:0007669"/>
    <property type="project" value="UniProtKB-SubCell"/>
</dbReference>
<dbReference type="OrthoDB" id="8823111at2759"/>
<feature type="domain" description="C2H2-type" evidence="9">
    <location>
        <begin position="365"/>
        <end position="392"/>
    </location>
</feature>
<feature type="binding site" evidence="8">
    <location>
        <position position="17"/>
    </location>
    <ligand>
        <name>Zn(2+)</name>
        <dbReference type="ChEBI" id="CHEBI:29105"/>
    </ligand>
</feature>
<evidence type="ECO:0000256" key="7">
    <source>
        <dbReference type="PROSITE-ProRule" id="PRU00042"/>
    </source>
</evidence>
<dbReference type="GO" id="GO:0008270">
    <property type="term" value="F:zinc ion binding"/>
    <property type="evidence" value="ECO:0007669"/>
    <property type="project" value="UniProtKB-UniRule"/>
</dbReference>
<sequence length="490" mass="56458">MLNMKLLRKPPPDMAVCRVCTGRGRQLVPFARFDAERKAYRLADAIYAVCGVRVASGDGLPQHCCVRCLRDIETGYKVQQRCRESNTKLLAIHRLKVTLAALKGGGLPESGEARWEDPAEVKSMDPLVDVGEIKTETEGDFEELHFKEEIEEARLQEPLEEVSIKQEPTDDVEEVAECHDKEEESKEDNEEEEFYEVMEIVESTDSEESDVATGPIGGFKCCSCKQSFLSIRELEEHVRIVGNVYSPQEVDRKVQCKVYTASVLAALKMNGHIKYNNYEYRPRENINRRQSDDDVKEKSRICCGCSKYCESPVELIAHSQEMHYPQRLDPDEQRPLACDICYQNFATRNELFEHKKQFRKEGKKYPCTECGDGFFTFKSLQMHRKYHRPDVTNCHMCPFVSNCPLKLRSHIQRHCTLNDTFKCLVCAKCFSTSSILAKHSAKHPIKTKFKCPHCPRMFNYDKCLKRHIERHVREGSVVEQTVADEEEMSE</sequence>
<dbReference type="Proteomes" id="UP000002320">
    <property type="component" value="Unassembled WGS sequence"/>
</dbReference>
<evidence type="ECO:0000256" key="4">
    <source>
        <dbReference type="ARBA" id="ARBA00022771"/>
    </source>
</evidence>
<feature type="domain" description="C2H2-type" evidence="9">
    <location>
        <begin position="421"/>
        <end position="443"/>
    </location>
</feature>